<dbReference type="SUPFAM" id="SSF55729">
    <property type="entry name" value="Acyl-CoA N-acyltransferases (Nat)"/>
    <property type="match status" value="1"/>
</dbReference>
<dbReference type="GO" id="GO:0008080">
    <property type="term" value="F:N-acetyltransferase activity"/>
    <property type="evidence" value="ECO:0007669"/>
    <property type="project" value="InterPro"/>
</dbReference>
<dbReference type="InterPro" id="IPR022525">
    <property type="entry name" value="GNAT_AblB"/>
</dbReference>
<evidence type="ECO:0000313" key="3">
    <source>
        <dbReference type="Proteomes" id="UP000037175"/>
    </source>
</evidence>
<accession>A0A0L6W5N8</accession>
<dbReference type="CDD" id="cd04301">
    <property type="entry name" value="NAT_SF"/>
    <property type="match status" value="1"/>
</dbReference>
<dbReference type="PATRIC" id="fig|281456.6.peg.551"/>
<dbReference type="EMBL" id="LGTE01000002">
    <property type="protein sequence ID" value="KNZ70840.1"/>
    <property type="molecule type" value="Genomic_DNA"/>
</dbReference>
<dbReference type="Pfam" id="PF00583">
    <property type="entry name" value="Acetyltransf_1"/>
    <property type="match status" value="1"/>
</dbReference>
<dbReference type="PROSITE" id="PS51186">
    <property type="entry name" value="GNAT"/>
    <property type="match status" value="1"/>
</dbReference>
<dbReference type="NCBIfam" id="TIGR03827">
    <property type="entry name" value="GNAT_ablB"/>
    <property type="match status" value="1"/>
</dbReference>
<dbReference type="Proteomes" id="UP000037175">
    <property type="component" value="Unassembled WGS sequence"/>
</dbReference>
<protein>
    <submittedName>
        <fullName evidence="2">N-acetyltransferase YodP</fullName>
    </submittedName>
</protein>
<gene>
    <name evidence="2" type="primary">yodP</name>
    <name evidence="2" type="ORF">Tfer_0520</name>
</gene>
<dbReference type="RefSeq" id="WP_083436730.1">
    <property type="nucleotide sequence ID" value="NZ_LGTE01000002.1"/>
</dbReference>
<keyword evidence="3" id="KW-1185">Reference proteome</keyword>
<evidence type="ECO:0000259" key="1">
    <source>
        <dbReference type="PROSITE" id="PS51186"/>
    </source>
</evidence>
<name>A0A0L6W5N8_9FIRM</name>
<reference evidence="3" key="1">
    <citation type="submission" date="2015-07" db="EMBL/GenBank/DDBJ databases">
        <title>Complete Genome of Thermincola ferriacetica strain Z-0001T.</title>
        <authorList>
            <person name="Lusk B."/>
            <person name="Badalamenti J.P."/>
            <person name="Parameswaran P."/>
            <person name="Bond D.R."/>
            <person name="Torres C.I."/>
        </authorList>
    </citation>
    <scope>NUCLEOTIDE SEQUENCE [LARGE SCALE GENOMIC DNA]</scope>
    <source>
        <strain evidence="3">Z-0001</strain>
    </source>
</reference>
<dbReference type="InterPro" id="IPR016181">
    <property type="entry name" value="Acyl_CoA_acyltransferase"/>
</dbReference>
<proteinExistence type="predicted"/>
<organism evidence="2 3">
    <name type="scientific">Thermincola ferriacetica</name>
    <dbReference type="NCBI Taxonomy" id="281456"/>
    <lineage>
        <taxon>Bacteria</taxon>
        <taxon>Bacillati</taxon>
        <taxon>Bacillota</taxon>
        <taxon>Clostridia</taxon>
        <taxon>Eubacteriales</taxon>
        <taxon>Thermincolaceae</taxon>
        <taxon>Thermincola</taxon>
    </lineage>
</organism>
<dbReference type="InterPro" id="IPR000182">
    <property type="entry name" value="GNAT_dom"/>
</dbReference>
<sequence>MMMQYKFTGHKDCWEAVTPTTGLNINFDKFNRRLIVKDQGTGTTAQVIDYIEKIARKTAWMNKIIVFCREFRWKEFVSAGYMVEGFMNYYYKGRPAVLVSKFLDPERFLSKDFLQEDGVLEKIFGKSVSLSGRGLPAGFQIRAASPRAAYELAEFFQKVFDLYPTPIKDPNYLKYCMNNNYVFHVILHKNQIVSAASAEMDLDNKAAEITDCATLDNYRGQGLMFQLVQALEKDMENRPITTVFSLARAKSAGINSVFHKSGYKYRGRLVNNCRICTGFEDMNIWEKHLIK</sequence>
<evidence type="ECO:0000313" key="2">
    <source>
        <dbReference type="EMBL" id="KNZ70840.1"/>
    </source>
</evidence>
<keyword evidence="2" id="KW-0808">Transferase</keyword>
<dbReference type="Gene3D" id="3.40.630.30">
    <property type="match status" value="1"/>
</dbReference>
<feature type="domain" description="N-acetyltransferase" evidence="1">
    <location>
        <begin position="139"/>
        <end position="291"/>
    </location>
</feature>
<dbReference type="AlphaFoldDB" id="A0A0L6W5N8"/>
<comment type="caution">
    <text evidence="2">The sequence shown here is derived from an EMBL/GenBank/DDBJ whole genome shotgun (WGS) entry which is preliminary data.</text>
</comment>